<feature type="signal peptide" evidence="1">
    <location>
        <begin position="1"/>
        <end position="24"/>
    </location>
</feature>
<protein>
    <submittedName>
        <fullName evidence="2">Uncharacterized protein</fullName>
    </submittedName>
</protein>
<evidence type="ECO:0000313" key="2">
    <source>
        <dbReference type="EMBL" id="OAP05219.1"/>
    </source>
</evidence>
<sequence length="83" mass="9309">MSSSNFSIFCIVLIFLASLHECDSLRNPFKDDPLRNPITNEKVKEPPCYPYGKQFKCTGFAGTVVVDTADRCWSFCAAANKRP</sequence>
<organism evidence="2 3">
    <name type="scientific">Arabidopsis thaliana</name>
    <name type="common">Mouse-ear cress</name>
    <dbReference type="NCBI Taxonomy" id="3702"/>
    <lineage>
        <taxon>Eukaryota</taxon>
        <taxon>Viridiplantae</taxon>
        <taxon>Streptophyta</taxon>
        <taxon>Embryophyta</taxon>
        <taxon>Tracheophyta</taxon>
        <taxon>Spermatophyta</taxon>
        <taxon>Magnoliopsida</taxon>
        <taxon>eudicotyledons</taxon>
        <taxon>Gunneridae</taxon>
        <taxon>Pentapetalae</taxon>
        <taxon>rosids</taxon>
        <taxon>malvids</taxon>
        <taxon>Brassicales</taxon>
        <taxon>Brassicaceae</taxon>
        <taxon>Camelineae</taxon>
        <taxon>Arabidopsis</taxon>
    </lineage>
</organism>
<dbReference type="EMBL" id="LUHQ01000003">
    <property type="protein sequence ID" value="OAP05219.1"/>
    <property type="molecule type" value="Genomic_DNA"/>
</dbReference>
<keyword evidence="1" id="KW-0732">Signal</keyword>
<accession>A0A178VFX1</accession>
<evidence type="ECO:0000256" key="1">
    <source>
        <dbReference type="SAM" id="SignalP"/>
    </source>
</evidence>
<feature type="chain" id="PRO_5008094877" evidence="1">
    <location>
        <begin position="25"/>
        <end position="83"/>
    </location>
</feature>
<name>A0A178VFX1_ARATH</name>
<gene>
    <name evidence="2" type="ordered locus">AXX17_At3g40980</name>
</gene>
<dbReference type="Proteomes" id="UP000078284">
    <property type="component" value="Chromosome 3"/>
</dbReference>
<proteinExistence type="predicted"/>
<dbReference type="AlphaFoldDB" id="A0A178VFX1"/>
<evidence type="ECO:0000313" key="3">
    <source>
        <dbReference type="Proteomes" id="UP000078284"/>
    </source>
</evidence>
<reference evidence="3" key="1">
    <citation type="journal article" date="2016" name="Proc. Natl. Acad. Sci. U.S.A.">
        <title>Chromosome-level assembly of Arabidopsis thaliana Ler reveals the extent of translocation and inversion polymorphisms.</title>
        <authorList>
            <person name="Zapata L."/>
            <person name="Ding J."/>
            <person name="Willing E.M."/>
            <person name="Hartwig B."/>
            <person name="Bezdan D."/>
            <person name="Jiao W.B."/>
            <person name="Patel V."/>
            <person name="Velikkakam James G."/>
            <person name="Koornneef M."/>
            <person name="Ossowski S."/>
            <person name="Schneeberger K."/>
        </authorList>
    </citation>
    <scope>NUCLEOTIDE SEQUENCE [LARGE SCALE GENOMIC DNA]</scope>
    <source>
        <strain evidence="3">cv. Landsberg erecta</strain>
    </source>
</reference>
<comment type="caution">
    <text evidence="2">The sequence shown here is derived from an EMBL/GenBank/DDBJ whole genome shotgun (WGS) entry which is preliminary data.</text>
</comment>